<comment type="caution">
    <text evidence="1">The sequence shown here is derived from an EMBL/GenBank/DDBJ whole genome shotgun (WGS) entry which is preliminary data.</text>
</comment>
<dbReference type="AlphaFoldDB" id="A0A8X6PEZ8"/>
<proteinExistence type="predicted"/>
<reference evidence="1" key="1">
    <citation type="submission" date="2020-08" db="EMBL/GenBank/DDBJ databases">
        <title>Multicomponent nature underlies the extraordinary mechanical properties of spider dragline silk.</title>
        <authorList>
            <person name="Kono N."/>
            <person name="Nakamura H."/>
            <person name="Mori M."/>
            <person name="Yoshida Y."/>
            <person name="Ohtoshi R."/>
            <person name="Malay A.D."/>
            <person name="Moran D.A.P."/>
            <person name="Tomita M."/>
            <person name="Numata K."/>
            <person name="Arakawa K."/>
        </authorList>
    </citation>
    <scope>NUCLEOTIDE SEQUENCE</scope>
</reference>
<accession>A0A8X6PEZ8</accession>
<name>A0A8X6PEZ8_NEPPI</name>
<gene>
    <name evidence="1" type="primary">NCL1_23428</name>
    <name evidence="1" type="ORF">NPIL_409461</name>
</gene>
<dbReference type="EMBL" id="BMAW01069111">
    <property type="protein sequence ID" value="GFT67422.1"/>
    <property type="molecule type" value="Genomic_DNA"/>
</dbReference>
<protein>
    <submittedName>
        <fullName evidence="1">Uncharacterized protein</fullName>
    </submittedName>
</protein>
<dbReference type="OrthoDB" id="10325356at2759"/>
<evidence type="ECO:0000313" key="1">
    <source>
        <dbReference type="EMBL" id="GFT67422.1"/>
    </source>
</evidence>
<keyword evidence="2" id="KW-1185">Reference proteome</keyword>
<dbReference type="Proteomes" id="UP000887013">
    <property type="component" value="Unassembled WGS sequence"/>
</dbReference>
<evidence type="ECO:0000313" key="2">
    <source>
        <dbReference type="Proteomes" id="UP000887013"/>
    </source>
</evidence>
<sequence>MTSSFHKFIILFSEKVLRNLMAEPKRLQLDAPKTLQREKKAKEIPPTFRFELKLKDKDTEFAEFSYAELVKEARVSQLLSIVLFETGLR</sequence>
<organism evidence="1 2">
    <name type="scientific">Nephila pilipes</name>
    <name type="common">Giant wood spider</name>
    <name type="synonym">Nephila maculata</name>
    <dbReference type="NCBI Taxonomy" id="299642"/>
    <lineage>
        <taxon>Eukaryota</taxon>
        <taxon>Metazoa</taxon>
        <taxon>Ecdysozoa</taxon>
        <taxon>Arthropoda</taxon>
        <taxon>Chelicerata</taxon>
        <taxon>Arachnida</taxon>
        <taxon>Araneae</taxon>
        <taxon>Araneomorphae</taxon>
        <taxon>Entelegynae</taxon>
        <taxon>Araneoidea</taxon>
        <taxon>Nephilidae</taxon>
        <taxon>Nephila</taxon>
    </lineage>
</organism>